<proteinExistence type="predicted"/>
<organism evidence="2">
    <name type="scientific">Anguilla anguilla</name>
    <name type="common">European freshwater eel</name>
    <name type="synonym">Muraena anguilla</name>
    <dbReference type="NCBI Taxonomy" id="7936"/>
    <lineage>
        <taxon>Eukaryota</taxon>
        <taxon>Metazoa</taxon>
        <taxon>Chordata</taxon>
        <taxon>Craniata</taxon>
        <taxon>Vertebrata</taxon>
        <taxon>Euteleostomi</taxon>
        <taxon>Actinopterygii</taxon>
        <taxon>Neopterygii</taxon>
        <taxon>Teleostei</taxon>
        <taxon>Anguilliformes</taxon>
        <taxon>Anguillidae</taxon>
        <taxon>Anguilla</taxon>
    </lineage>
</organism>
<reference evidence="2" key="1">
    <citation type="submission" date="2014-11" db="EMBL/GenBank/DDBJ databases">
        <authorList>
            <person name="Amaro Gonzalez C."/>
        </authorList>
    </citation>
    <scope>NUCLEOTIDE SEQUENCE</scope>
</reference>
<accession>A0A0E9V471</accession>
<name>A0A0E9V471_ANGAN</name>
<feature type="compositionally biased region" description="Polar residues" evidence="1">
    <location>
        <begin position="17"/>
        <end position="26"/>
    </location>
</feature>
<sequence length="26" mass="3063">MTNTYRPARVTNKHTHTIQQSKPPQQ</sequence>
<feature type="region of interest" description="Disordered" evidence="1">
    <location>
        <begin position="1"/>
        <end position="26"/>
    </location>
</feature>
<reference evidence="2" key="2">
    <citation type="journal article" date="2015" name="Fish Shellfish Immunol.">
        <title>Early steps in the European eel (Anguilla anguilla)-Vibrio vulnificus interaction in the gills: Role of the RtxA13 toxin.</title>
        <authorList>
            <person name="Callol A."/>
            <person name="Pajuelo D."/>
            <person name="Ebbesson L."/>
            <person name="Teles M."/>
            <person name="MacKenzie S."/>
            <person name="Amaro C."/>
        </authorList>
    </citation>
    <scope>NUCLEOTIDE SEQUENCE</scope>
</reference>
<evidence type="ECO:0000256" key="1">
    <source>
        <dbReference type="SAM" id="MobiDB-lite"/>
    </source>
</evidence>
<dbReference type="EMBL" id="GBXM01036509">
    <property type="protein sequence ID" value="JAH72068.1"/>
    <property type="molecule type" value="Transcribed_RNA"/>
</dbReference>
<protein>
    <submittedName>
        <fullName evidence="2">Uncharacterized protein</fullName>
    </submittedName>
</protein>
<evidence type="ECO:0000313" key="2">
    <source>
        <dbReference type="EMBL" id="JAH72068.1"/>
    </source>
</evidence>
<dbReference type="AlphaFoldDB" id="A0A0E9V471"/>